<accession>A0A177ZL91</accession>
<evidence type="ECO:0000256" key="12">
    <source>
        <dbReference type="SAM" id="MobiDB-lite"/>
    </source>
</evidence>
<dbReference type="GO" id="GO:0008422">
    <property type="term" value="F:beta-glucosidase activity"/>
    <property type="evidence" value="ECO:0007669"/>
    <property type="project" value="TreeGrafter"/>
</dbReference>
<evidence type="ECO:0000313" key="17">
    <source>
        <dbReference type="Proteomes" id="UP000077881"/>
    </source>
</evidence>
<name>A0A177ZL91_9BACI</name>
<evidence type="ECO:0000256" key="9">
    <source>
        <dbReference type="ARBA" id="ARBA00023277"/>
    </source>
</evidence>
<feature type="compositionally biased region" description="Basic and acidic residues" evidence="12">
    <location>
        <begin position="630"/>
        <end position="641"/>
    </location>
</feature>
<feature type="compositionally biased region" description="Basic and acidic residues" evidence="12">
    <location>
        <begin position="604"/>
        <end position="617"/>
    </location>
</feature>
<evidence type="ECO:0000256" key="14">
    <source>
        <dbReference type="SAM" id="SignalP"/>
    </source>
</evidence>
<keyword evidence="3" id="KW-0134">Cell wall</keyword>
<dbReference type="Pfam" id="PF03442">
    <property type="entry name" value="CBM_X2"/>
    <property type="match status" value="1"/>
</dbReference>
<evidence type="ECO:0000256" key="5">
    <source>
        <dbReference type="ARBA" id="ARBA00022729"/>
    </source>
</evidence>
<sequence>MILSLAVIVAVSLANPSLAAEESEADIQAYVKDMQPGWNLGNTFDAVGADETAWGNPHVTEEFIKHVADQGFKSIRIPVTFDGRQAAGPDYIIDADFLERLDQVIQWSLAEDLYVMINIHHDSWIWLSEGMHHNHDETLARFEETWKQLAEHFKDYSSKLMFESINEPQFNGTEQEQFEYLQELNTAFHQIVRESGGKNDTRPLVLPTLLTGSEPEKLSDLYETITELNDPNIISTVHYYGFWPFSVNIAGYTRFEEDTKNEIISVFDRVHDTFVAKGIPVIIGEYGLLGFDTDMQAIEQGEKLKFFEFMIYYAQEKELTHMLWDNGQHFGRTSYEWSDPALYQLMKASWTTRSATAESDFIYIKNNEEIEDQSLKLDLNGNQFISLLLDEEKLLEGRDYLWDGQQLTFKADLLKYLTEDGHLGTNAILTAKFNQGADWHFHIKTYETPTLDKAEGTVANFSIPTSFNGAELATMEAFYTDREVAGPQDWTPFKEFGYTFSPDYEKDKMIMKEAFFNEATDGEIELTFHFWSGEKIPYTLTKDGNTVRGETKTETLEEEKPAEGGDKNPPRDNEQPKDKEKPSPIEKPDNEDDTSGNKVVPGNEEPRREKVPNDKNDNQPAEIDVAPVNERVDGTSKPNNDRYNRLPNTATNLYNYLFLGLAFVLIGGILALYFRKRKIDK</sequence>
<dbReference type="InterPro" id="IPR019931">
    <property type="entry name" value="LPXTG_anchor"/>
</dbReference>
<dbReference type="Pfam" id="PF00150">
    <property type="entry name" value="Cellulase"/>
    <property type="match status" value="1"/>
</dbReference>
<reference evidence="16 17" key="1">
    <citation type="submission" date="2015-05" db="EMBL/GenBank/DDBJ databases">
        <title>Comparison of genome.</title>
        <authorList>
            <person name="Zheng Z."/>
            <person name="Sun M."/>
        </authorList>
    </citation>
    <scope>NUCLEOTIDE SEQUENCE [LARGE SCALE GENOMIC DNA]</scope>
    <source>
        <strain evidence="16 17">G25-74</strain>
    </source>
</reference>
<dbReference type="SUPFAM" id="SSF51445">
    <property type="entry name" value="(Trans)glycosidases"/>
    <property type="match status" value="1"/>
</dbReference>
<keyword evidence="10" id="KW-0326">Glycosidase</keyword>
<comment type="caution">
    <text evidence="16">The sequence shown here is derived from an EMBL/GenBank/DDBJ whole genome shotgun (WGS) entry which is preliminary data.</text>
</comment>
<protein>
    <recommendedName>
        <fullName evidence="15">Gram-positive cocci surface proteins LPxTG domain-containing protein</fullName>
    </recommendedName>
</protein>
<dbReference type="Pfam" id="PF00746">
    <property type="entry name" value="Gram_pos_anchor"/>
    <property type="match status" value="1"/>
</dbReference>
<keyword evidence="9" id="KW-0119">Carbohydrate metabolism</keyword>
<dbReference type="GO" id="GO:0005576">
    <property type="term" value="C:extracellular region"/>
    <property type="evidence" value="ECO:0007669"/>
    <property type="project" value="TreeGrafter"/>
</dbReference>
<keyword evidence="13" id="KW-0812">Transmembrane</keyword>
<evidence type="ECO:0000259" key="15">
    <source>
        <dbReference type="PROSITE" id="PS50847"/>
    </source>
</evidence>
<feature type="transmembrane region" description="Helical" evidence="13">
    <location>
        <begin position="653"/>
        <end position="674"/>
    </location>
</feature>
<evidence type="ECO:0000256" key="1">
    <source>
        <dbReference type="ARBA" id="ARBA00004168"/>
    </source>
</evidence>
<keyword evidence="5 14" id="KW-0732">Signal</keyword>
<dbReference type="Pfam" id="PF18448">
    <property type="entry name" value="CBM46"/>
    <property type="match status" value="1"/>
</dbReference>
<keyword evidence="8" id="KW-0572">Peptidoglycan-anchor</keyword>
<dbReference type="InterPro" id="IPR014756">
    <property type="entry name" value="Ig_E-set"/>
</dbReference>
<feature type="domain" description="Gram-positive cocci surface proteins LPxTG" evidence="15">
    <location>
        <begin position="646"/>
        <end position="681"/>
    </location>
</feature>
<dbReference type="InterPro" id="IPR005102">
    <property type="entry name" value="Carbo-bd_X2"/>
</dbReference>
<dbReference type="InterPro" id="IPR050386">
    <property type="entry name" value="Glycosyl_hydrolase_5"/>
</dbReference>
<keyword evidence="4" id="KW-0964">Secreted</keyword>
<dbReference type="InterPro" id="IPR017853">
    <property type="entry name" value="GH"/>
</dbReference>
<dbReference type="PROSITE" id="PS50847">
    <property type="entry name" value="GRAM_POS_ANCHORING"/>
    <property type="match status" value="1"/>
</dbReference>
<organism evidence="16 17">
    <name type="scientific">Lederbergia galactosidilytica</name>
    <dbReference type="NCBI Taxonomy" id="217031"/>
    <lineage>
        <taxon>Bacteria</taxon>
        <taxon>Bacillati</taxon>
        <taxon>Bacillota</taxon>
        <taxon>Bacilli</taxon>
        <taxon>Bacillales</taxon>
        <taxon>Bacillaceae</taxon>
        <taxon>Lederbergia</taxon>
    </lineage>
</organism>
<evidence type="ECO:0000256" key="6">
    <source>
        <dbReference type="ARBA" id="ARBA00022801"/>
    </source>
</evidence>
<evidence type="ECO:0000256" key="11">
    <source>
        <dbReference type="ARBA" id="ARBA00023326"/>
    </source>
</evidence>
<dbReference type="PATRIC" id="fig|217031.6.peg.4244"/>
<dbReference type="Gene3D" id="2.60.40.10">
    <property type="entry name" value="Immunoglobulins"/>
    <property type="match status" value="2"/>
</dbReference>
<keyword evidence="7" id="KW-0136">Cellulose degradation</keyword>
<dbReference type="Gene3D" id="3.20.20.80">
    <property type="entry name" value="Glycosidases"/>
    <property type="match status" value="1"/>
</dbReference>
<dbReference type="STRING" id="217031.ABB05_19555"/>
<comment type="subcellular location">
    <subcellularLocation>
        <location evidence="1">Secreted</location>
        <location evidence="1">Cell wall</location>
        <topology evidence="1">Peptidoglycan-anchor</topology>
    </subcellularLocation>
</comment>
<evidence type="ECO:0000256" key="8">
    <source>
        <dbReference type="ARBA" id="ARBA00023088"/>
    </source>
</evidence>
<feature type="compositionally biased region" description="Basic and acidic residues" evidence="12">
    <location>
        <begin position="549"/>
        <end position="588"/>
    </location>
</feature>
<evidence type="ECO:0000256" key="10">
    <source>
        <dbReference type="ARBA" id="ARBA00023295"/>
    </source>
</evidence>
<dbReference type="Proteomes" id="UP000077881">
    <property type="component" value="Unassembled WGS sequence"/>
</dbReference>
<evidence type="ECO:0000313" key="16">
    <source>
        <dbReference type="EMBL" id="OAK67648.1"/>
    </source>
</evidence>
<dbReference type="OrthoDB" id="9800955at2"/>
<keyword evidence="17" id="KW-1185">Reference proteome</keyword>
<dbReference type="GO" id="GO:0030245">
    <property type="term" value="P:cellulose catabolic process"/>
    <property type="evidence" value="ECO:0007669"/>
    <property type="project" value="UniProtKB-KW"/>
</dbReference>
<evidence type="ECO:0000256" key="4">
    <source>
        <dbReference type="ARBA" id="ARBA00022525"/>
    </source>
</evidence>
<gene>
    <name evidence="16" type="ORF">ABB05_19555</name>
</gene>
<dbReference type="PANTHER" id="PTHR31297:SF41">
    <property type="entry name" value="ENDOGLUCANASE, PUTATIVE (AFU_ORTHOLOGUE AFUA_5G01830)-RELATED"/>
    <property type="match status" value="1"/>
</dbReference>
<proteinExistence type="inferred from homology"/>
<dbReference type="GO" id="GO:0009986">
    <property type="term" value="C:cell surface"/>
    <property type="evidence" value="ECO:0007669"/>
    <property type="project" value="TreeGrafter"/>
</dbReference>
<keyword evidence="13" id="KW-1133">Transmembrane helix</keyword>
<dbReference type="EMBL" id="LDJR01000060">
    <property type="protein sequence ID" value="OAK67648.1"/>
    <property type="molecule type" value="Genomic_DNA"/>
</dbReference>
<dbReference type="NCBIfam" id="TIGR01167">
    <property type="entry name" value="LPXTG_anchor"/>
    <property type="match status" value="1"/>
</dbReference>
<keyword evidence="11" id="KW-0624">Polysaccharide degradation</keyword>
<dbReference type="InterPro" id="IPR001547">
    <property type="entry name" value="Glyco_hydro_5"/>
</dbReference>
<dbReference type="PANTHER" id="PTHR31297">
    <property type="entry name" value="GLUCAN ENDO-1,6-BETA-GLUCOSIDASE B"/>
    <property type="match status" value="1"/>
</dbReference>
<feature type="region of interest" description="Disordered" evidence="12">
    <location>
        <begin position="539"/>
        <end position="641"/>
    </location>
</feature>
<dbReference type="SUPFAM" id="SSF81296">
    <property type="entry name" value="E set domains"/>
    <property type="match status" value="1"/>
</dbReference>
<feature type="signal peptide" evidence="14">
    <location>
        <begin position="1"/>
        <end position="19"/>
    </location>
</feature>
<feature type="chain" id="PRO_5008081082" description="Gram-positive cocci surface proteins LPxTG domain-containing protein" evidence="14">
    <location>
        <begin position="20"/>
        <end position="681"/>
    </location>
</feature>
<evidence type="ECO:0000256" key="13">
    <source>
        <dbReference type="SAM" id="Phobius"/>
    </source>
</evidence>
<evidence type="ECO:0000256" key="3">
    <source>
        <dbReference type="ARBA" id="ARBA00022512"/>
    </source>
</evidence>
<dbReference type="AlphaFoldDB" id="A0A177ZL91"/>
<keyword evidence="13" id="KW-0472">Membrane</keyword>
<dbReference type="InterPro" id="IPR013783">
    <property type="entry name" value="Ig-like_fold"/>
</dbReference>
<keyword evidence="6" id="KW-0378">Hydrolase</keyword>
<evidence type="ECO:0000256" key="7">
    <source>
        <dbReference type="ARBA" id="ARBA00023001"/>
    </source>
</evidence>
<comment type="similarity">
    <text evidence="2">Belongs to the glycosyl hydrolase 5 (cellulase A) family.</text>
</comment>
<dbReference type="InterPro" id="IPR040946">
    <property type="entry name" value="CBM46"/>
</dbReference>
<evidence type="ECO:0000256" key="2">
    <source>
        <dbReference type="ARBA" id="ARBA00005641"/>
    </source>
</evidence>